<evidence type="ECO:0000313" key="4">
    <source>
        <dbReference type="Proteomes" id="UP000095751"/>
    </source>
</evidence>
<feature type="transmembrane region" description="Helical" evidence="1">
    <location>
        <begin position="272"/>
        <end position="291"/>
    </location>
</feature>
<dbReference type="Proteomes" id="UP000095751">
    <property type="component" value="Unassembled WGS sequence"/>
</dbReference>
<dbReference type="KEGG" id="fcy:FRACYDRAFT_249696"/>
<dbReference type="EMBL" id="KV784380">
    <property type="protein sequence ID" value="OEU08425.1"/>
    <property type="molecule type" value="Genomic_DNA"/>
</dbReference>
<sequence>MRVLGAAEWHAAIVCCCILPLFLSSIHTKTTTSAFIFKPTLKEPGQQRPIGVNHWRQFGKNIAARQQPASTKRKRYKLQSDTSLTSLYVHLPSVFGTVEFAEVLYDDTSTAFEAWEWTSNMGAPAALIAAAVLVTLSETRLDSSPKKLDKSWTRFLKRTMRFLLLSSFAFEVASIFVGNMTGSMLLGKGPQTCAKKLAGYASPLQLLHHHYENANKKIYTNETECPFIASHIRLEYLFTQISFLQGLIHWLGAVICELLLPKPTETLSAKRMNKCLASWLITLVLFIMAFYNDHINFYSDYTSMLRRFFVLLLRRNKFRPMSLLLLQNLGYGSESSLTWFRTCFEWVWDLGCGLEAFQRHGSEPWLWFGTTIL</sequence>
<evidence type="ECO:0008006" key="5">
    <source>
        <dbReference type="Google" id="ProtNLM"/>
    </source>
</evidence>
<dbReference type="AlphaFoldDB" id="A0A1E7ER95"/>
<organism evidence="3 4">
    <name type="scientific">Fragilariopsis cylindrus CCMP1102</name>
    <dbReference type="NCBI Taxonomy" id="635003"/>
    <lineage>
        <taxon>Eukaryota</taxon>
        <taxon>Sar</taxon>
        <taxon>Stramenopiles</taxon>
        <taxon>Ochrophyta</taxon>
        <taxon>Bacillariophyta</taxon>
        <taxon>Bacillariophyceae</taxon>
        <taxon>Bacillariophycidae</taxon>
        <taxon>Bacillariales</taxon>
        <taxon>Bacillariaceae</taxon>
        <taxon>Fragilariopsis</taxon>
    </lineage>
</organism>
<feature type="transmembrane region" description="Helical" evidence="1">
    <location>
        <begin position="162"/>
        <end position="180"/>
    </location>
</feature>
<reference evidence="3 4" key="1">
    <citation type="submission" date="2016-09" db="EMBL/GenBank/DDBJ databases">
        <title>Extensive genetic diversity and differential bi-allelic expression allows diatom success in the polar Southern Ocean.</title>
        <authorList>
            <consortium name="DOE Joint Genome Institute"/>
            <person name="Mock T."/>
            <person name="Otillar R.P."/>
            <person name="Strauss J."/>
            <person name="Dupont C."/>
            <person name="Frickenhaus S."/>
            <person name="Maumus F."/>
            <person name="Mcmullan M."/>
            <person name="Sanges R."/>
            <person name="Schmutz J."/>
            <person name="Toseland A."/>
            <person name="Valas R."/>
            <person name="Veluchamy A."/>
            <person name="Ward B.J."/>
            <person name="Allen A."/>
            <person name="Barry K."/>
            <person name="Falciatore A."/>
            <person name="Ferrante M."/>
            <person name="Fortunato A.E."/>
            <person name="Gloeckner G."/>
            <person name="Gruber A."/>
            <person name="Hipkin R."/>
            <person name="Janech M."/>
            <person name="Kroth P."/>
            <person name="Leese F."/>
            <person name="Lindquist E."/>
            <person name="Lyon B.R."/>
            <person name="Martin J."/>
            <person name="Mayer C."/>
            <person name="Parker M."/>
            <person name="Quesneville H."/>
            <person name="Raymond J."/>
            <person name="Uhlig C."/>
            <person name="Valentin K.U."/>
            <person name="Worden A.Z."/>
            <person name="Armbrust E.V."/>
            <person name="Bowler C."/>
            <person name="Green B."/>
            <person name="Moulton V."/>
            <person name="Van Oosterhout C."/>
            <person name="Grigoriev I."/>
        </authorList>
    </citation>
    <scope>NUCLEOTIDE SEQUENCE [LARGE SCALE GENOMIC DNA]</scope>
    <source>
        <strain evidence="3 4">CCMP1102</strain>
    </source>
</reference>
<keyword evidence="1" id="KW-0472">Membrane</keyword>
<accession>A0A1E7ER95</accession>
<keyword evidence="2" id="KW-0732">Signal</keyword>
<evidence type="ECO:0000256" key="2">
    <source>
        <dbReference type="SAM" id="SignalP"/>
    </source>
</evidence>
<keyword evidence="1" id="KW-0812">Transmembrane</keyword>
<name>A0A1E7ER95_9STRA</name>
<gene>
    <name evidence="3" type="ORF">FRACYDRAFT_249696</name>
</gene>
<proteinExistence type="predicted"/>
<dbReference type="OrthoDB" id="43491at2759"/>
<feature type="signal peptide" evidence="2">
    <location>
        <begin position="1"/>
        <end position="28"/>
    </location>
</feature>
<dbReference type="InParanoid" id="A0A1E7ER95"/>
<keyword evidence="1" id="KW-1133">Transmembrane helix</keyword>
<feature type="chain" id="PRO_5009192150" description="Wax synthase domain-containing protein" evidence="2">
    <location>
        <begin position="29"/>
        <end position="373"/>
    </location>
</feature>
<evidence type="ECO:0000313" key="3">
    <source>
        <dbReference type="EMBL" id="OEU08425.1"/>
    </source>
</evidence>
<protein>
    <recommendedName>
        <fullName evidence="5">Wax synthase domain-containing protein</fullName>
    </recommendedName>
</protein>
<keyword evidence="4" id="KW-1185">Reference proteome</keyword>
<evidence type="ECO:0000256" key="1">
    <source>
        <dbReference type="SAM" id="Phobius"/>
    </source>
</evidence>